<evidence type="ECO:0000256" key="1">
    <source>
        <dbReference type="SAM" id="SignalP"/>
    </source>
</evidence>
<dbReference type="SUPFAM" id="SSF49899">
    <property type="entry name" value="Concanavalin A-like lectins/glucanases"/>
    <property type="match status" value="1"/>
</dbReference>
<dbReference type="AlphaFoldDB" id="A0A409YIP5"/>
<dbReference type="InterPro" id="IPR013320">
    <property type="entry name" value="ConA-like_dom_sf"/>
</dbReference>
<organism evidence="3 4">
    <name type="scientific">Panaeolus cyanescens</name>
    <dbReference type="NCBI Taxonomy" id="181874"/>
    <lineage>
        <taxon>Eukaryota</taxon>
        <taxon>Fungi</taxon>
        <taxon>Dikarya</taxon>
        <taxon>Basidiomycota</taxon>
        <taxon>Agaricomycotina</taxon>
        <taxon>Agaricomycetes</taxon>
        <taxon>Agaricomycetidae</taxon>
        <taxon>Agaricales</taxon>
        <taxon>Agaricineae</taxon>
        <taxon>Galeropsidaceae</taxon>
        <taxon>Panaeolus</taxon>
    </lineage>
</organism>
<dbReference type="PANTHER" id="PTHR10963:SF24">
    <property type="entry name" value="GLYCOSIDASE C21B10.07-RELATED"/>
    <property type="match status" value="1"/>
</dbReference>
<accession>A0A409YIP5</accession>
<proteinExistence type="predicted"/>
<protein>
    <recommendedName>
        <fullName evidence="2">GH16 domain-containing protein</fullName>
    </recommendedName>
</protein>
<evidence type="ECO:0000259" key="2">
    <source>
        <dbReference type="PROSITE" id="PS51762"/>
    </source>
</evidence>
<keyword evidence="1" id="KW-0732">Signal</keyword>
<dbReference type="CDD" id="cd02181">
    <property type="entry name" value="GH16_fungal_Lam16A_glucanase"/>
    <property type="match status" value="1"/>
</dbReference>
<evidence type="ECO:0000313" key="4">
    <source>
        <dbReference type="Proteomes" id="UP000284842"/>
    </source>
</evidence>
<keyword evidence="4" id="KW-1185">Reference proteome</keyword>
<dbReference type="Proteomes" id="UP000284842">
    <property type="component" value="Unassembled WGS sequence"/>
</dbReference>
<evidence type="ECO:0000313" key="3">
    <source>
        <dbReference type="EMBL" id="PPR02860.1"/>
    </source>
</evidence>
<dbReference type="EMBL" id="NHTK01001138">
    <property type="protein sequence ID" value="PPR02860.1"/>
    <property type="molecule type" value="Genomic_DNA"/>
</dbReference>
<dbReference type="InterPro" id="IPR050546">
    <property type="entry name" value="Glycosyl_Hydrlase_16"/>
</dbReference>
<comment type="caution">
    <text evidence="3">The sequence shown here is derived from an EMBL/GenBank/DDBJ whole genome shotgun (WGS) entry which is preliminary data.</text>
</comment>
<dbReference type="PANTHER" id="PTHR10963">
    <property type="entry name" value="GLYCOSYL HYDROLASE-RELATED"/>
    <property type="match status" value="1"/>
</dbReference>
<gene>
    <name evidence="3" type="ORF">CVT24_002341</name>
</gene>
<feature type="signal peptide" evidence="1">
    <location>
        <begin position="1"/>
        <end position="20"/>
    </location>
</feature>
<dbReference type="Pfam" id="PF26113">
    <property type="entry name" value="GH16_XgeA"/>
    <property type="match status" value="1"/>
</dbReference>
<dbReference type="InParanoid" id="A0A409YIP5"/>
<name>A0A409YIP5_9AGAR</name>
<dbReference type="PROSITE" id="PS51762">
    <property type="entry name" value="GH16_2"/>
    <property type="match status" value="1"/>
</dbReference>
<dbReference type="OrthoDB" id="192832at2759"/>
<dbReference type="STRING" id="181874.A0A409YIP5"/>
<feature type="chain" id="PRO_5019309428" description="GH16 domain-containing protein" evidence="1">
    <location>
        <begin position="21"/>
        <end position="361"/>
    </location>
</feature>
<dbReference type="GO" id="GO:0004553">
    <property type="term" value="F:hydrolase activity, hydrolyzing O-glycosyl compounds"/>
    <property type="evidence" value="ECO:0007669"/>
    <property type="project" value="InterPro"/>
</dbReference>
<dbReference type="Gene3D" id="2.60.120.200">
    <property type="match status" value="1"/>
</dbReference>
<dbReference type="GO" id="GO:0009251">
    <property type="term" value="P:glucan catabolic process"/>
    <property type="evidence" value="ECO:0007669"/>
    <property type="project" value="TreeGrafter"/>
</dbReference>
<reference evidence="3 4" key="1">
    <citation type="journal article" date="2018" name="Evol. Lett.">
        <title>Horizontal gene cluster transfer increased hallucinogenic mushroom diversity.</title>
        <authorList>
            <person name="Reynolds H.T."/>
            <person name="Vijayakumar V."/>
            <person name="Gluck-Thaler E."/>
            <person name="Korotkin H.B."/>
            <person name="Matheny P.B."/>
            <person name="Slot J.C."/>
        </authorList>
    </citation>
    <scope>NUCLEOTIDE SEQUENCE [LARGE SCALE GENOMIC DNA]</scope>
    <source>
        <strain evidence="3 4">2629</strain>
    </source>
</reference>
<sequence length="361" mass="40775">MKRTSTLFFALVCAFLHVHAQDTSSSSVDVDIVPSVDAEVDANAKLGITFHSLPIPPWFPKYYLSTNIVGPGFYGQFNWENITDPTHGRVNYVTKETSIRHNLTYATHDTFILRTDHKTVLDPLGPGRESVRIITKKSFTQHLVIIDLRHMPQGCGTWPAIWETKAVDWPTYGELDIMEGVNDMGTNAGTLHTTEGCTMPELGRNMTGAATQLDCYWRVNWNAGCGVKFPQATSYGPTFNQNGGGWFVMERTKTDIKLWFWSRKDPNVPRDVKYKSFDVDPRKWGTPAAHFPNTQCDLEKYFGDNNLIINLTLCGDWAGNVYDPTRCPSTCVDHVNNNPEAFKDAYFDFAGIRVYEPILKN</sequence>
<feature type="domain" description="GH16" evidence="2">
    <location>
        <begin position="48"/>
        <end position="326"/>
    </location>
</feature>
<dbReference type="InterPro" id="IPR000757">
    <property type="entry name" value="Beta-glucanase-like"/>
</dbReference>